<protein>
    <submittedName>
        <fullName evidence="1">Uncharacterized protein</fullName>
    </submittedName>
</protein>
<accession>A0ACB9ZJ36</accession>
<dbReference type="EMBL" id="CM044708">
    <property type="protein sequence ID" value="KAI5647069.1"/>
    <property type="molecule type" value="Genomic_DNA"/>
</dbReference>
<gene>
    <name evidence="1" type="ORF">M9H77_33074</name>
</gene>
<keyword evidence="2" id="KW-1185">Reference proteome</keyword>
<dbReference type="Proteomes" id="UP001060085">
    <property type="component" value="Linkage Group LG08"/>
</dbReference>
<comment type="caution">
    <text evidence="1">The sequence shown here is derived from an EMBL/GenBank/DDBJ whole genome shotgun (WGS) entry which is preliminary data.</text>
</comment>
<proteinExistence type="predicted"/>
<name>A0ACB9ZJ36_CATRO</name>
<reference evidence="2" key="1">
    <citation type="journal article" date="2023" name="Nat. Plants">
        <title>Single-cell RNA sequencing provides a high-resolution roadmap for understanding the multicellular compartmentation of specialized metabolism.</title>
        <authorList>
            <person name="Sun S."/>
            <person name="Shen X."/>
            <person name="Li Y."/>
            <person name="Li Y."/>
            <person name="Wang S."/>
            <person name="Li R."/>
            <person name="Zhang H."/>
            <person name="Shen G."/>
            <person name="Guo B."/>
            <person name="Wei J."/>
            <person name="Xu J."/>
            <person name="St-Pierre B."/>
            <person name="Chen S."/>
            <person name="Sun C."/>
        </authorList>
    </citation>
    <scope>NUCLEOTIDE SEQUENCE [LARGE SCALE GENOMIC DNA]</scope>
</reference>
<evidence type="ECO:0000313" key="1">
    <source>
        <dbReference type="EMBL" id="KAI5647069.1"/>
    </source>
</evidence>
<organism evidence="1 2">
    <name type="scientific">Catharanthus roseus</name>
    <name type="common">Madagascar periwinkle</name>
    <name type="synonym">Vinca rosea</name>
    <dbReference type="NCBI Taxonomy" id="4058"/>
    <lineage>
        <taxon>Eukaryota</taxon>
        <taxon>Viridiplantae</taxon>
        <taxon>Streptophyta</taxon>
        <taxon>Embryophyta</taxon>
        <taxon>Tracheophyta</taxon>
        <taxon>Spermatophyta</taxon>
        <taxon>Magnoliopsida</taxon>
        <taxon>eudicotyledons</taxon>
        <taxon>Gunneridae</taxon>
        <taxon>Pentapetalae</taxon>
        <taxon>asterids</taxon>
        <taxon>lamiids</taxon>
        <taxon>Gentianales</taxon>
        <taxon>Apocynaceae</taxon>
        <taxon>Rauvolfioideae</taxon>
        <taxon>Vinceae</taxon>
        <taxon>Catharanthinae</taxon>
        <taxon>Catharanthus</taxon>
    </lineage>
</organism>
<evidence type="ECO:0000313" key="2">
    <source>
        <dbReference type="Proteomes" id="UP001060085"/>
    </source>
</evidence>
<sequence>MSARLLKKVLQEQEAAQQEHLIGSGGDESDSPDSSSAVRNPFDLLIDEDNEDHPDLDQGEELAIVHESAKQNDDGKNFSICEKSTKQKIKKKKKKKNKEALLACDEDNEKSRDLVFENQSIGAESSRPQIVSSSSTKSKYANLNNKTGALRNCGSSILHVDPRYLIAENELRRIFGSKVVNSFEKSRQTGNSRQSRSARQGSHNHRKTILVTPSEHWPRWDGSLSMELLETKNGFLYFRYVHSSSYSQSQRAFEAAKAVHDLNGIANILLYHPYHMDSLITLAEYFKFSGEHQMSAEATAKCLYGLECAWHPMFTPLQSNCQLKYDHETNRLFFSALFTHMRNMDRRGCHRSALENCKLLLSLDSDDPMGAMFCIDYYALRAEEYSWLEHFVDDYGSDNSLWLFPNFSFSLAVCSFFLEQKEEAKDIEKRIGRASSADLMKQALMLHPSVLRKLVEKVPLKEQVWTTILKHSFFRSEQTGCPSLEHLINIYVERSYLIWRLPGLQKFLKDSANLVITTVSDGATDAEDWACVRKEVFFSEKNEYHHLQVSDFSDSVPTMPPDNLQHFIVDARMREVNNDQVVNLPVGVRAPRDLSNRNALAVLLESILPWVDYGRGDGENDRHDEANEREDD</sequence>